<sequence length="494" mass="55405">MLSMNKLQEQFQPAPLDVLIIGAGLSGIGAARALIDKCPDKRYLVLERRQAIGGTWDLFRYPGIRSDSDMYTLGYSYKPWVGRKAIADGPDIKRYIEDIADEAGVTHNIRFGHQVVSASWCSEQALWTVLVRVTDAAGRQRDEQLQARFMSFCSGYYSYDEAYRPEFPNEAEFTGQIIHPQFWPEDLDCRGKRVVVIGSGATAVTLVPALAEQGAQVTMLQRSPSYVVSRPLVDGVAQRLQRWLPLPLAYHLTRWKNVLLGQYFYRLARNKPQRVRAYLLHLLQRQLGSAVDIKHFSPSYNPWDQRVCAVPDGDLFHMLRAGQIDIATDTIDCFTAQGIQLSSGQELEADIIVTATGLKLNSMGDVQVLVDGKTVNPGDCMAYKGMMLSDVPNLILTFGYTNASWTLKAELTANYMARLLRHMDKKGARIAVAPRDPAVAELPFLNFTSGYVQRAAEILPKQGDRPCWQVSQNYLADKYIIQYGKLDDGVLQLQ</sequence>
<dbReference type="PRINTS" id="PR00411">
    <property type="entry name" value="PNDRDTASEI"/>
</dbReference>
<dbReference type="Proteomes" id="UP000186904">
    <property type="component" value="Unassembled WGS sequence"/>
</dbReference>
<dbReference type="InterPro" id="IPR051820">
    <property type="entry name" value="FAD-binding_MO"/>
</dbReference>
<proteinExistence type="inferred from homology"/>
<dbReference type="PANTHER" id="PTHR43872:SF1">
    <property type="entry name" value="MONOOXYGENASE, PUTATIVE (AFU_ORTHOLOGUE AFUA_8G02570)-RELATED"/>
    <property type="match status" value="1"/>
</dbReference>
<keyword evidence="5" id="KW-0521">NADP</keyword>
<evidence type="ECO:0000256" key="3">
    <source>
        <dbReference type="ARBA" id="ARBA00022630"/>
    </source>
</evidence>
<dbReference type="GO" id="GO:0050660">
    <property type="term" value="F:flavin adenine dinucleotide binding"/>
    <property type="evidence" value="ECO:0007669"/>
    <property type="project" value="InterPro"/>
</dbReference>
<evidence type="ECO:0000256" key="4">
    <source>
        <dbReference type="ARBA" id="ARBA00022827"/>
    </source>
</evidence>
<organism evidence="8 11">
    <name type="scientific">Halopseudomonas bauzanensis</name>
    <dbReference type="NCBI Taxonomy" id="653930"/>
    <lineage>
        <taxon>Bacteria</taxon>
        <taxon>Pseudomonadati</taxon>
        <taxon>Pseudomonadota</taxon>
        <taxon>Gammaproteobacteria</taxon>
        <taxon>Pseudomonadales</taxon>
        <taxon>Pseudomonadaceae</taxon>
        <taxon>Halopseudomonas</taxon>
    </lineage>
</organism>
<reference evidence="10 11" key="1">
    <citation type="submission" date="2016-10" db="EMBL/GenBank/DDBJ databases">
        <authorList>
            <person name="de Groot N.N."/>
        </authorList>
    </citation>
    <scope>NUCLEOTIDE SEQUENCE [LARGE SCALE GENOMIC DNA]</scope>
    <source>
        <strain evidence="9 10">CGMCC 1.9095</strain>
        <strain evidence="8 11">DSM 22558</strain>
    </source>
</reference>
<evidence type="ECO:0000313" key="9">
    <source>
        <dbReference type="EMBL" id="SFM08760.1"/>
    </source>
</evidence>
<keyword evidence="3" id="KW-0285">Flavoprotein</keyword>
<dbReference type="FunFam" id="3.50.50.60:FF:000228">
    <property type="entry name" value="FAD-containing monooxygenase EthA"/>
    <property type="match status" value="1"/>
</dbReference>
<dbReference type="EMBL" id="FOGN01000004">
    <property type="protein sequence ID" value="SES09211.1"/>
    <property type="molecule type" value="Genomic_DNA"/>
</dbReference>
<comment type="cofactor">
    <cofactor evidence="1">
        <name>FAD</name>
        <dbReference type="ChEBI" id="CHEBI:57692"/>
    </cofactor>
</comment>
<evidence type="ECO:0000256" key="6">
    <source>
        <dbReference type="ARBA" id="ARBA00023002"/>
    </source>
</evidence>
<dbReference type="InterPro" id="IPR036188">
    <property type="entry name" value="FAD/NAD-bd_sf"/>
</dbReference>
<dbReference type="GO" id="GO:0004499">
    <property type="term" value="F:N,N-dimethylaniline monooxygenase activity"/>
    <property type="evidence" value="ECO:0007669"/>
    <property type="project" value="InterPro"/>
</dbReference>
<keyword evidence="7" id="KW-0503">Monooxygenase</keyword>
<dbReference type="Pfam" id="PF00743">
    <property type="entry name" value="FMO-like"/>
    <property type="match status" value="1"/>
</dbReference>
<dbReference type="STRING" id="653930.SAMN05216589_2240"/>
<dbReference type="Proteomes" id="UP000186599">
    <property type="component" value="Unassembled WGS sequence"/>
</dbReference>
<evidence type="ECO:0000256" key="1">
    <source>
        <dbReference type="ARBA" id="ARBA00001974"/>
    </source>
</evidence>
<dbReference type="PANTHER" id="PTHR43872">
    <property type="entry name" value="MONOOXYGENASE, PUTATIVE (AFU_ORTHOLOGUE AFUA_8G02570)-RELATED"/>
    <property type="match status" value="1"/>
</dbReference>
<protein>
    <submittedName>
        <fullName evidence="8">Predicted flavoprotein CzcO associated with the cation diffusion facilitator CzcD</fullName>
    </submittedName>
</protein>
<keyword evidence="4" id="KW-0274">FAD</keyword>
<dbReference type="SUPFAM" id="SSF51905">
    <property type="entry name" value="FAD/NAD(P)-binding domain"/>
    <property type="match status" value="1"/>
</dbReference>
<evidence type="ECO:0000256" key="2">
    <source>
        <dbReference type="ARBA" id="ARBA00010139"/>
    </source>
</evidence>
<accession>A0A1H9UIV0</accession>
<dbReference type="AlphaFoldDB" id="A0A1H9UIV0"/>
<dbReference type="EMBL" id="FOUA01000004">
    <property type="protein sequence ID" value="SFM08760.1"/>
    <property type="molecule type" value="Genomic_DNA"/>
</dbReference>
<keyword evidence="10" id="KW-1185">Reference proteome</keyword>
<dbReference type="GO" id="GO:0050661">
    <property type="term" value="F:NADP binding"/>
    <property type="evidence" value="ECO:0007669"/>
    <property type="project" value="InterPro"/>
</dbReference>
<comment type="similarity">
    <text evidence="2">Belongs to the FAD-binding monooxygenase family.</text>
</comment>
<evidence type="ECO:0000256" key="5">
    <source>
        <dbReference type="ARBA" id="ARBA00022857"/>
    </source>
</evidence>
<dbReference type="Pfam" id="PF13450">
    <property type="entry name" value="NAD_binding_8"/>
    <property type="match status" value="1"/>
</dbReference>
<dbReference type="InterPro" id="IPR020946">
    <property type="entry name" value="Flavin_mOase-like"/>
</dbReference>
<evidence type="ECO:0000256" key="7">
    <source>
        <dbReference type="ARBA" id="ARBA00023033"/>
    </source>
</evidence>
<dbReference type="Gene3D" id="3.50.50.60">
    <property type="entry name" value="FAD/NAD(P)-binding domain"/>
    <property type="match status" value="3"/>
</dbReference>
<gene>
    <name evidence="9" type="ORF">SAMN04487855_2239</name>
    <name evidence="8" type="ORF">SAMN05216589_2240</name>
</gene>
<evidence type="ECO:0000313" key="10">
    <source>
        <dbReference type="Proteomes" id="UP000186599"/>
    </source>
</evidence>
<name>A0A1H9UIV0_9GAMM</name>
<evidence type="ECO:0000313" key="8">
    <source>
        <dbReference type="EMBL" id="SES09211.1"/>
    </source>
</evidence>
<evidence type="ECO:0000313" key="11">
    <source>
        <dbReference type="Proteomes" id="UP000186904"/>
    </source>
</evidence>
<keyword evidence="6" id="KW-0560">Oxidoreductase</keyword>